<dbReference type="GO" id="GO:0006412">
    <property type="term" value="P:translation"/>
    <property type="evidence" value="ECO:0007669"/>
    <property type="project" value="UniProtKB-UniRule"/>
</dbReference>
<accession>E8N3N8</accession>
<dbReference type="RefSeq" id="WP_013559443.1">
    <property type="nucleotide sequence ID" value="NC_014960.1"/>
</dbReference>
<keyword evidence="3 8" id="KW-0694">RNA-binding</keyword>
<reference evidence="10 11" key="1">
    <citation type="submission" date="2010-12" db="EMBL/GenBank/DDBJ databases">
        <title>Whole genome sequence of Anaerolinea thermophila UNI-1.</title>
        <authorList>
            <person name="Narita-Yamada S."/>
            <person name="Kishi E."/>
            <person name="Watanabe Y."/>
            <person name="Takasaki K."/>
            <person name="Ankai A."/>
            <person name="Oguchi A."/>
            <person name="Fukui S."/>
            <person name="Takahashi M."/>
            <person name="Yashiro I."/>
            <person name="Hosoyama A."/>
            <person name="Sekiguchi Y."/>
            <person name="Hanada S."/>
            <person name="Fujita N."/>
        </authorList>
    </citation>
    <scope>NUCLEOTIDE SEQUENCE [LARGE SCALE GENOMIC DNA]</scope>
    <source>
        <strain evidence="11">DSM 14523 / JCM 11388 / NBRC 100420 / UNI-1</strain>
    </source>
</reference>
<dbReference type="Gene3D" id="3.30.1490.10">
    <property type="match status" value="1"/>
</dbReference>
<dbReference type="InParanoid" id="E8N3N8"/>
<dbReference type="Proteomes" id="UP000008922">
    <property type="component" value="Chromosome"/>
</dbReference>
<evidence type="ECO:0000256" key="4">
    <source>
        <dbReference type="ARBA" id="ARBA00022980"/>
    </source>
</evidence>
<keyword evidence="2 8" id="KW-0699">rRNA-binding</keyword>
<gene>
    <name evidence="8 10" type="primary">rpsH</name>
    <name evidence="10" type="ordered locus">ANT_10180</name>
</gene>
<comment type="subunit">
    <text evidence="7 8">Part of the 30S ribosomal subunit. Contacts proteins S5 and S12.</text>
</comment>
<protein>
    <recommendedName>
        <fullName evidence="6 8">Small ribosomal subunit protein uS8</fullName>
    </recommendedName>
</protein>
<evidence type="ECO:0000256" key="5">
    <source>
        <dbReference type="ARBA" id="ARBA00023274"/>
    </source>
</evidence>
<evidence type="ECO:0000256" key="7">
    <source>
        <dbReference type="ARBA" id="ARBA00046740"/>
    </source>
</evidence>
<dbReference type="NCBIfam" id="NF001109">
    <property type="entry name" value="PRK00136.1"/>
    <property type="match status" value="1"/>
</dbReference>
<evidence type="ECO:0000313" key="10">
    <source>
        <dbReference type="EMBL" id="BAJ63052.1"/>
    </source>
</evidence>
<dbReference type="FunCoup" id="E8N3N8">
    <property type="interactions" value="364"/>
</dbReference>
<evidence type="ECO:0000313" key="11">
    <source>
        <dbReference type="Proteomes" id="UP000008922"/>
    </source>
</evidence>
<proteinExistence type="inferred from homology"/>
<dbReference type="GO" id="GO:0019843">
    <property type="term" value="F:rRNA binding"/>
    <property type="evidence" value="ECO:0007669"/>
    <property type="project" value="UniProtKB-UniRule"/>
</dbReference>
<comment type="similarity">
    <text evidence="1 8 9">Belongs to the universal ribosomal protein uS8 family.</text>
</comment>
<keyword evidence="11" id="KW-1185">Reference proteome</keyword>
<dbReference type="InterPro" id="IPR000630">
    <property type="entry name" value="Ribosomal_uS8"/>
</dbReference>
<sequence length="138" mass="15362">MSVNDPIADMLTRIRNGIMAGHAMVAMPSSKIKVEIARILKEEGYIEDYEVAEEAENSARKVLRLKLKYVGERRQRKPVITGLERVSKPGRRIYTPKSEIPWVLSGMGIAILSTPKGVMTGQQARKLGVGGEILCKVW</sequence>
<evidence type="ECO:0000256" key="9">
    <source>
        <dbReference type="RuleBase" id="RU003660"/>
    </source>
</evidence>
<dbReference type="eggNOG" id="COG0096">
    <property type="taxonomic scope" value="Bacteria"/>
</dbReference>
<evidence type="ECO:0000256" key="6">
    <source>
        <dbReference type="ARBA" id="ARBA00035258"/>
    </source>
</evidence>
<evidence type="ECO:0000256" key="2">
    <source>
        <dbReference type="ARBA" id="ARBA00022730"/>
    </source>
</evidence>
<name>E8N3N8_ANATU</name>
<dbReference type="Gene3D" id="3.30.1370.30">
    <property type="match status" value="1"/>
</dbReference>
<dbReference type="OrthoDB" id="9802617at2"/>
<dbReference type="Pfam" id="PF00410">
    <property type="entry name" value="Ribosomal_S8"/>
    <property type="match status" value="1"/>
</dbReference>
<dbReference type="KEGG" id="atm:ANT_10180"/>
<dbReference type="STRING" id="926569.ANT_10180"/>
<dbReference type="FunFam" id="3.30.1370.30:FF:000002">
    <property type="entry name" value="30S ribosomal protein S8"/>
    <property type="match status" value="1"/>
</dbReference>
<organism evidence="10 11">
    <name type="scientific">Anaerolinea thermophila (strain DSM 14523 / JCM 11388 / NBRC 100420 / UNI-1)</name>
    <dbReference type="NCBI Taxonomy" id="926569"/>
    <lineage>
        <taxon>Bacteria</taxon>
        <taxon>Bacillati</taxon>
        <taxon>Chloroflexota</taxon>
        <taxon>Anaerolineae</taxon>
        <taxon>Anaerolineales</taxon>
        <taxon>Anaerolineaceae</taxon>
        <taxon>Anaerolinea</taxon>
    </lineage>
</organism>
<dbReference type="GO" id="GO:0003735">
    <property type="term" value="F:structural constituent of ribosome"/>
    <property type="evidence" value="ECO:0007669"/>
    <property type="project" value="InterPro"/>
</dbReference>
<dbReference type="GO" id="GO:0005737">
    <property type="term" value="C:cytoplasm"/>
    <property type="evidence" value="ECO:0007669"/>
    <property type="project" value="UniProtKB-ARBA"/>
</dbReference>
<dbReference type="PROSITE" id="PS00053">
    <property type="entry name" value="RIBOSOMAL_S8"/>
    <property type="match status" value="1"/>
</dbReference>
<dbReference type="GO" id="GO:1990904">
    <property type="term" value="C:ribonucleoprotein complex"/>
    <property type="evidence" value="ECO:0007669"/>
    <property type="project" value="UniProtKB-KW"/>
</dbReference>
<dbReference type="HOGENOM" id="CLU_098428_0_2_0"/>
<dbReference type="GO" id="GO:0005840">
    <property type="term" value="C:ribosome"/>
    <property type="evidence" value="ECO:0007669"/>
    <property type="project" value="UniProtKB-KW"/>
</dbReference>
<dbReference type="PANTHER" id="PTHR11758">
    <property type="entry name" value="40S RIBOSOMAL PROTEIN S15A"/>
    <property type="match status" value="1"/>
</dbReference>
<evidence type="ECO:0000256" key="1">
    <source>
        <dbReference type="ARBA" id="ARBA00006471"/>
    </source>
</evidence>
<dbReference type="AlphaFoldDB" id="E8N3N8"/>
<evidence type="ECO:0000256" key="3">
    <source>
        <dbReference type="ARBA" id="ARBA00022884"/>
    </source>
</evidence>
<comment type="function">
    <text evidence="8">One of the primary rRNA binding proteins, it binds directly to 16S rRNA central domain where it helps coordinate assembly of the platform of the 30S subunit.</text>
</comment>
<dbReference type="FunFam" id="3.30.1490.10:FF:000001">
    <property type="entry name" value="30S ribosomal protein S8"/>
    <property type="match status" value="1"/>
</dbReference>
<dbReference type="SUPFAM" id="SSF56047">
    <property type="entry name" value="Ribosomal protein S8"/>
    <property type="match status" value="1"/>
</dbReference>
<keyword evidence="4 8" id="KW-0689">Ribosomal protein</keyword>
<dbReference type="InterPro" id="IPR035987">
    <property type="entry name" value="Ribosomal_uS8_sf"/>
</dbReference>
<dbReference type="EMBL" id="AP012029">
    <property type="protein sequence ID" value="BAJ63052.1"/>
    <property type="molecule type" value="Genomic_DNA"/>
</dbReference>
<dbReference type="InterPro" id="IPR047863">
    <property type="entry name" value="Ribosomal_uS8_CS"/>
</dbReference>
<evidence type="ECO:0000256" key="8">
    <source>
        <dbReference type="HAMAP-Rule" id="MF_01302"/>
    </source>
</evidence>
<dbReference type="HAMAP" id="MF_01302_B">
    <property type="entry name" value="Ribosomal_uS8_B"/>
    <property type="match status" value="1"/>
</dbReference>
<keyword evidence="5 8" id="KW-0687">Ribonucleoprotein</keyword>